<dbReference type="InterPro" id="IPR058913">
    <property type="entry name" value="Integrase_dom_put"/>
</dbReference>
<dbReference type="OrthoDB" id="2686689at2759"/>
<dbReference type="Proteomes" id="UP000076761">
    <property type="component" value="Unassembled WGS sequence"/>
</dbReference>
<dbReference type="InParanoid" id="A0A165VWD5"/>
<evidence type="ECO:0000259" key="1">
    <source>
        <dbReference type="Pfam" id="PF24764"/>
    </source>
</evidence>
<evidence type="ECO:0000313" key="2">
    <source>
        <dbReference type="EMBL" id="KZT30299.1"/>
    </source>
</evidence>
<feature type="non-terminal residue" evidence="2">
    <location>
        <position position="63"/>
    </location>
</feature>
<organism evidence="2 3">
    <name type="scientific">Neolentinus lepideus HHB14362 ss-1</name>
    <dbReference type="NCBI Taxonomy" id="1314782"/>
    <lineage>
        <taxon>Eukaryota</taxon>
        <taxon>Fungi</taxon>
        <taxon>Dikarya</taxon>
        <taxon>Basidiomycota</taxon>
        <taxon>Agaricomycotina</taxon>
        <taxon>Agaricomycetes</taxon>
        <taxon>Gloeophyllales</taxon>
        <taxon>Gloeophyllaceae</taxon>
        <taxon>Neolentinus</taxon>
    </lineage>
</organism>
<proteinExistence type="predicted"/>
<dbReference type="PANTHER" id="PTHR46791">
    <property type="entry name" value="EXPRESSED PROTEIN"/>
    <property type="match status" value="1"/>
</dbReference>
<dbReference type="PANTHER" id="PTHR46791:SF5">
    <property type="entry name" value="CLR5 DOMAIN-CONTAINING PROTEIN-RELATED"/>
    <property type="match status" value="1"/>
</dbReference>
<evidence type="ECO:0000313" key="3">
    <source>
        <dbReference type="Proteomes" id="UP000076761"/>
    </source>
</evidence>
<dbReference type="EMBL" id="KV425552">
    <property type="protein sequence ID" value="KZT30299.1"/>
    <property type="molecule type" value="Genomic_DNA"/>
</dbReference>
<accession>A0A165VWD5</accession>
<sequence length="63" mass="7581">VRMSLRRLDGLGQVLRNHETISRREYKVPRPNYLWHIDGYHKLIRWGIVVHGMVDGFCRSVRH</sequence>
<keyword evidence="3" id="KW-1185">Reference proteome</keyword>
<feature type="domain" description="Integrase core" evidence="1">
    <location>
        <begin position="26"/>
        <end position="61"/>
    </location>
</feature>
<reference evidence="2 3" key="1">
    <citation type="journal article" date="2016" name="Mol. Biol. Evol.">
        <title>Comparative Genomics of Early-Diverging Mushroom-Forming Fungi Provides Insights into the Origins of Lignocellulose Decay Capabilities.</title>
        <authorList>
            <person name="Nagy L.G."/>
            <person name="Riley R."/>
            <person name="Tritt A."/>
            <person name="Adam C."/>
            <person name="Daum C."/>
            <person name="Floudas D."/>
            <person name="Sun H."/>
            <person name="Yadav J.S."/>
            <person name="Pangilinan J."/>
            <person name="Larsson K.H."/>
            <person name="Matsuura K."/>
            <person name="Barry K."/>
            <person name="Labutti K."/>
            <person name="Kuo R."/>
            <person name="Ohm R.A."/>
            <person name="Bhattacharya S.S."/>
            <person name="Shirouzu T."/>
            <person name="Yoshinaga Y."/>
            <person name="Martin F.M."/>
            <person name="Grigoriev I.V."/>
            <person name="Hibbett D.S."/>
        </authorList>
    </citation>
    <scope>NUCLEOTIDE SEQUENCE [LARGE SCALE GENOMIC DNA]</scope>
    <source>
        <strain evidence="2 3">HHB14362 ss-1</strain>
    </source>
</reference>
<dbReference type="Pfam" id="PF24764">
    <property type="entry name" value="rva_4"/>
    <property type="match status" value="1"/>
</dbReference>
<gene>
    <name evidence="2" type="ORF">NEOLEDRAFT_1030338</name>
</gene>
<dbReference type="STRING" id="1314782.A0A165VWD5"/>
<feature type="non-terminal residue" evidence="2">
    <location>
        <position position="1"/>
    </location>
</feature>
<dbReference type="AlphaFoldDB" id="A0A165VWD5"/>
<protein>
    <recommendedName>
        <fullName evidence="1">Integrase core domain-containing protein</fullName>
    </recommendedName>
</protein>
<name>A0A165VWD5_9AGAM</name>